<name>A0ACD5V0X4_AVESA</name>
<sequence>MAGNHLPLAVHLVEVGCCRMLQQLDPDAARTKTALQLAANSAAGCCYMSGDLVRLMTSRYPRHLLDPVLLDHLAGKQQLITTDCVYKICDLLRCSWSPEPTPAPTPGTYRDTSGNVTTIIQIRKDLFATTTISKDLVTTTTITSTACRPSSSNDVDDDAVHLSTELATEDDVSSSTSSRSLVCSWRENPDFLPLMKLSLLDTVHSFYVDALGMLPSHALRDRHLVRSILAAGHCYGPCLDPVSNIILNSIWYHTVFPLPEDVSDQIGAADILDARSLTRVESRSLDGLVAFVCYTHSISEPQAVVLLCEHRFNLSHIFHVGDPEKMFPDLAAAALLAKHPQPAAFGDFLTSLVPAAKLDRLRSLLTVKDLRYVLSDDTLEQLKNMVTNQTARGAAAPSVTVLPDPLGQSALETLSARRKTIKTQQEYVRTKLEKLLLEYSRDKGHYYELGIVCGVVTKRLGSYSTCYHINFLASRDVPNDSNRSQELFFAEFWSIVDSQVEHSTNVPFCCPVVDFFDALSIRCSVCDRTSCKIAHPSCDEHVYFTGNIGYGFPVHYKWGSDLGGMLESDFIYLGSETDDEFAKILSEESSSAPKKPRAREESTSSQTQRNTRARTAGAQAPFRKA</sequence>
<dbReference type="Proteomes" id="UP001732700">
    <property type="component" value="Chromosome 2D"/>
</dbReference>
<evidence type="ECO:0000313" key="1">
    <source>
        <dbReference type="EnsemblPlants" id="AVESA.00010b.r2.2DG0356250.1.CDS"/>
    </source>
</evidence>
<proteinExistence type="predicted"/>
<protein>
    <submittedName>
        <fullName evidence="1">Uncharacterized protein</fullName>
    </submittedName>
</protein>
<dbReference type="EnsemblPlants" id="AVESA.00010b.r2.2DG0356250.1">
    <property type="protein sequence ID" value="AVESA.00010b.r2.2DG0356250.1.CDS"/>
    <property type="gene ID" value="AVESA.00010b.r2.2DG0356250"/>
</dbReference>
<accession>A0ACD5V0X4</accession>
<evidence type="ECO:0000313" key="2">
    <source>
        <dbReference type="Proteomes" id="UP001732700"/>
    </source>
</evidence>
<reference evidence="1" key="2">
    <citation type="submission" date="2025-09" db="UniProtKB">
        <authorList>
            <consortium name="EnsemblPlants"/>
        </authorList>
    </citation>
    <scope>IDENTIFICATION</scope>
</reference>
<keyword evidence="2" id="KW-1185">Reference proteome</keyword>
<organism evidence="1 2">
    <name type="scientific">Avena sativa</name>
    <name type="common">Oat</name>
    <dbReference type="NCBI Taxonomy" id="4498"/>
    <lineage>
        <taxon>Eukaryota</taxon>
        <taxon>Viridiplantae</taxon>
        <taxon>Streptophyta</taxon>
        <taxon>Embryophyta</taxon>
        <taxon>Tracheophyta</taxon>
        <taxon>Spermatophyta</taxon>
        <taxon>Magnoliopsida</taxon>
        <taxon>Liliopsida</taxon>
        <taxon>Poales</taxon>
        <taxon>Poaceae</taxon>
        <taxon>BOP clade</taxon>
        <taxon>Pooideae</taxon>
        <taxon>Poodae</taxon>
        <taxon>Poeae</taxon>
        <taxon>Poeae Chloroplast Group 1 (Aveneae type)</taxon>
        <taxon>Aveninae</taxon>
        <taxon>Avena</taxon>
    </lineage>
</organism>
<reference evidence="1" key="1">
    <citation type="submission" date="2021-05" db="EMBL/GenBank/DDBJ databases">
        <authorList>
            <person name="Scholz U."/>
            <person name="Mascher M."/>
            <person name="Fiebig A."/>
        </authorList>
    </citation>
    <scope>NUCLEOTIDE SEQUENCE [LARGE SCALE GENOMIC DNA]</scope>
</reference>